<dbReference type="PANTHER" id="PTHR43767:SF1">
    <property type="entry name" value="NONRIBOSOMAL PEPTIDE SYNTHASE PES1 (EUROFUNG)-RELATED"/>
    <property type="match status" value="1"/>
</dbReference>
<dbReference type="SUPFAM" id="SSF69593">
    <property type="entry name" value="Glycerol-3-phosphate (1)-acyltransferase"/>
    <property type="match status" value="1"/>
</dbReference>
<evidence type="ECO:0000259" key="3">
    <source>
        <dbReference type="Pfam" id="PF00550"/>
    </source>
</evidence>
<dbReference type="GO" id="GO:0016746">
    <property type="term" value="F:acyltransferase activity"/>
    <property type="evidence" value="ECO:0007669"/>
    <property type="project" value="InterPro"/>
</dbReference>
<dbReference type="SUPFAM" id="SSF47336">
    <property type="entry name" value="ACP-like"/>
    <property type="match status" value="1"/>
</dbReference>
<dbReference type="InterPro" id="IPR036736">
    <property type="entry name" value="ACP-like_sf"/>
</dbReference>
<feature type="domain" description="AMP-dependent synthetase/ligase" evidence="2">
    <location>
        <begin position="418"/>
        <end position="738"/>
    </location>
</feature>
<dbReference type="Pfam" id="PF01553">
    <property type="entry name" value="Acyltransferase"/>
    <property type="match status" value="1"/>
</dbReference>
<dbReference type="RefSeq" id="WP_406694336.1">
    <property type="nucleotide sequence ID" value="NZ_CP155447.1"/>
</dbReference>
<gene>
    <name evidence="5" type="ORF">V5E97_24995</name>
</gene>
<evidence type="ECO:0000259" key="2">
    <source>
        <dbReference type="Pfam" id="PF00501"/>
    </source>
</evidence>
<evidence type="ECO:0000313" key="5">
    <source>
        <dbReference type="EMBL" id="XBH01595.1"/>
    </source>
</evidence>
<dbReference type="InterPro" id="IPR009081">
    <property type="entry name" value="PP-bd_ACP"/>
</dbReference>
<dbReference type="PANTHER" id="PTHR43767">
    <property type="entry name" value="LONG-CHAIN-FATTY-ACID--COA LIGASE"/>
    <property type="match status" value="1"/>
</dbReference>
<name>A0AAU7C8Z0_9BACT</name>
<dbReference type="Pfam" id="PF00550">
    <property type="entry name" value="PP-binding"/>
    <property type="match status" value="1"/>
</dbReference>
<dbReference type="InterPro" id="IPR002123">
    <property type="entry name" value="Plipid/glycerol_acylTrfase"/>
</dbReference>
<reference evidence="5" key="1">
    <citation type="submission" date="2024-05" db="EMBL/GenBank/DDBJ databases">
        <title>Planctomycetes of the genus Singulisphaera possess chitinolytic capabilities.</title>
        <authorList>
            <person name="Ivanova A."/>
        </authorList>
    </citation>
    <scope>NUCLEOTIDE SEQUENCE</scope>
    <source>
        <strain evidence="5">Ch08T</strain>
    </source>
</reference>
<sequence length="884" mass="97078">MILLHWICWVLLRLILGARYRLHVRGLEQVKTMKGPVVVLPNHPGYIDPFLLFGVLWPSLRMRPLVYRGTFQGFTGRLLVRLVNALEVPDLDVASVRARDEAEQAVAAIVAGLGRGERFILWPAGRVWRDGIERIGPARAAADILRSLPESGVLLVRTRGVWGSSWTWAQLDKRPPLVRLIFAGCGWLLVNGFFFMPRRHVEVTLEVADRSRLPEPRREVLNPWLEQWYNGDLDGNAETPVWVPYHFLFGPRSFDFPPPTAPEAESDLGTVRPETRRAILNLLSDHLHRPLADAEMGPEIRLDQLGLDSLDRMELSLEVERQFGFTGDEACETLGQLFALAEGRARHKPPASAPPGWSSGPPQVGPLELRGDTVPAAFVEHALAHRKDVMVADDRMGVLSGERLLVATLTLSSRLRGIDTSKVGVLLPASVACDVALLALHLAGKLPVVLNWTTGPANLAHAARTLGLSKVLTSRVFADRLGVRVEGADYLFIEDLQSTIGKYELARTMLLVRWRPGSVRRAVPAASPDDPAVVLFTSGSEKSPKAVPLTHANLLSCQRAVAAVMGVTREDVVLGFLPAFHSFGLTITTVLPLLMGVRVVHHPNPTDAVNLVHKIKAYGVTLLVGTPTFVHYILERATPGSLDSLRLVVVGAEKCPPALVERCRQEAPKATVVEGYGITECAPVVSVNPPSALRPGSIGKPLPGVTVRVVDLESGTELPAGRMGMIQISGPTVFPGYLNHDGRSPFVEDVGKRWYVSGDLGELDADGYLWIRGRLRRFVKAGGEMISLPALEEPFVRLYPPTRDGPRIAVEGVEHEHGRRIVLFTTELLDLREANALLLREGFHGVMRLDEVRRIEQIPMLGTGKTDYKQLRALILEGTAGHSP</sequence>
<feature type="domain" description="Phospholipid/glycerol acyltransferase" evidence="4">
    <location>
        <begin position="21"/>
        <end position="131"/>
    </location>
</feature>
<evidence type="ECO:0000256" key="1">
    <source>
        <dbReference type="SAM" id="MobiDB-lite"/>
    </source>
</evidence>
<dbReference type="Pfam" id="PF00501">
    <property type="entry name" value="AMP-binding"/>
    <property type="match status" value="1"/>
</dbReference>
<dbReference type="EMBL" id="CP155447">
    <property type="protein sequence ID" value="XBH01595.1"/>
    <property type="molecule type" value="Genomic_DNA"/>
</dbReference>
<evidence type="ECO:0000259" key="4">
    <source>
        <dbReference type="Pfam" id="PF01553"/>
    </source>
</evidence>
<protein>
    <submittedName>
        <fullName evidence="5">AMP-binding protein</fullName>
    </submittedName>
</protein>
<dbReference type="InterPro" id="IPR042099">
    <property type="entry name" value="ANL_N_sf"/>
</dbReference>
<dbReference type="InterPro" id="IPR050237">
    <property type="entry name" value="ATP-dep_AMP-bd_enzyme"/>
</dbReference>
<proteinExistence type="predicted"/>
<dbReference type="Gene3D" id="1.10.1200.10">
    <property type="entry name" value="ACP-like"/>
    <property type="match status" value="1"/>
</dbReference>
<dbReference type="InterPro" id="IPR000873">
    <property type="entry name" value="AMP-dep_synth/lig_dom"/>
</dbReference>
<feature type="domain" description="Carrier" evidence="3">
    <location>
        <begin position="278"/>
        <end position="326"/>
    </location>
</feature>
<organism evidence="5">
    <name type="scientific">Singulisphaera sp. Ch08</name>
    <dbReference type="NCBI Taxonomy" id="3120278"/>
    <lineage>
        <taxon>Bacteria</taxon>
        <taxon>Pseudomonadati</taxon>
        <taxon>Planctomycetota</taxon>
        <taxon>Planctomycetia</taxon>
        <taxon>Isosphaerales</taxon>
        <taxon>Isosphaeraceae</taxon>
        <taxon>Singulisphaera</taxon>
    </lineage>
</organism>
<dbReference type="AlphaFoldDB" id="A0AAU7C8Z0"/>
<accession>A0AAU7C8Z0</accession>
<dbReference type="Gene3D" id="3.40.50.12780">
    <property type="entry name" value="N-terminal domain of ligase-like"/>
    <property type="match status" value="1"/>
</dbReference>
<dbReference type="SUPFAM" id="SSF56801">
    <property type="entry name" value="Acetyl-CoA synthetase-like"/>
    <property type="match status" value="1"/>
</dbReference>
<feature type="region of interest" description="Disordered" evidence="1">
    <location>
        <begin position="345"/>
        <end position="366"/>
    </location>
</feature>